<proteinExistence type="predicted"/>
<dbReference type="RefSeq" id="XP_064666660.1">
    <property type="nucleotide sequence ID" value="XM_064809354.1"/>
</dbReference>
<name>A0AAN6T8G1_9PEZI</name>
<reference evidence="2" key="1">
    <citation type="journal article" date="2023" name="Mol. Phylogenet. Evol.">
        <title>Genome-scale phylogeny and comparative genomics of the fungal order Sordariales.</title>
        <authorList>
            <person name="Hensen N."/>
            <person name="Bonometti L."/>
            <person name="Westerberg I."/>
            <person name="Brannstrom I.O."/>
            <person name="Guillou S."/>
            <person name="Cros-Aarteil S."/>
            <person name="Calhoun S."/>
            <person name="Haridas S."/>
            <person name="Kuo A."/>
            <person name="Mondo S."/>
            <person name="Pangilinan J."/>
            <person name="Riley R."/>
            <person name="LaButti K."/>
            <person name="Andreopoulos B."/>
            <person name="Lipzen A."/>
            <person name="Chen C."/>
            <person name="Yan M."/>
            <person name="Daum C."/>
            <person name="Ng V."/>
            <person name="Clum A."/>
            <person name="Steindorff A."/>
            <person name="Ohm R.A."/>
            <person name="Martin F."/>
            <person name="Silar P."/>
            <person name="Natvig D.O."/>
            <person name="Lalanne C."/>
            <person name="Gautier V."/>
            <person name="Ament-Velasquez S.L."/>
            <person name="Kruys A."/>
            <person name="Hutchinson M.I."/>
            <person name="Powell A.J."/>
            <person name="Barry K."/>
            <person name="Miller A.N."/>
            <person name="Grigoriev I.V."/>
            <person name="Debuchy R."/>
            <person name="Gladieux P."/>
            <person name="Hiltunen Thoren M."/>
            <person name="Johannesson H."/>
        </authorList>
    </citation>
    <scope>NUCLEOTIDE SEQUENCE</scope>
    <source>
        <strain evidence="2">CBS 508.74</strain>
    </source>
</reference>
<organism evidence="2 3">
    <name type="scientific">Canariomyces notabilis</name>
    <dbReference type="NCBI Taxonomy" id="2074819"/>
    <lineage>
        <taxon>Eukaryota</taxon>
        <taxon>Fungi</taxon>
        <taxon>Dikarya</taxon>
        <taxon>Ascomycota</taxon>
        <taxon>Pezizomycotina</taxon>
        <taxon>Sordariomycetes</taxon>
        <taxon>Sordariomycetidae</taxon>
        <taxon>Sordariales</taxon>
        <taxon>Chaetomiaceae</taxon>
        <taxon>Canariomyces</taxon>
    </lineage>
</organism>
<dbReference type="AlphaFoldDB" id="A0AAN6T8G1"/>
<keyword evidence="3" id="KW-1185">Reference proteome</keyword>
<evidence type="ECO:0000313" key="2">
    <source>
        <dbReference type="EMBL" id="KAK4109090.1"/>
    </source>
</evidence>
<feature type="compositionally biased region" description="Polar residues" evidence="1">
    <location>
        <begin position="23"/>
        <end position="33"/>
    </location>
</feature>
<dbReference type="Proteomes" id="UP001302812">
    <property type="component" value="Unassembled WGS sequence"/>
</dbReference>
<comment type="caution">
    <text evidence="2">The sequence shown here is derived from an EMBL/GenBank/DDBJ whole genome shotgun (WGS) entry which is preliminary data.</text>
</comment>
<gene>
    <name evidence="2" type="ORF">N656DRAFT_356102</name>
</gene>
<dbReference type="GeneID" id="89933478"/>
<evidence type="ECO:0000313" key="3">
    <source>
        <dbReference type="Proteomes" id="UP001302812"/>
    </source>
</evidence>
<protein>
    <submittedName>
        <fullName evidence="2">Uncharacterized protein</fullName>
    </submittedName>
</protein>
<sequence>MISQLLVLFPAFGNMQGGLESEPQITHHSQTGTRRAAKRERKAEEPSTAVSQNDWRTSFSAVPPFCCHTSTPLTRSAANNFFCRQTRRMIMVGQRKGRALIPPEKGLHGCLAISSPTAQGRAVFRL</sequence>
<reference evidence="2" key="2">
    <citation type="submission" date="2023-05" db="EMBL/GenBank/DDBJ databases">
        <authorList>
            <consortium name="Lawrence Berkeley National Laboratory"/>
            <person name="Steindorff A."/>
            <person name="Hensen N."/>
            <person name="Bonometti L."/>
            <person name="Westerberg I."/>
            <person name="Brannstrom I.O."/>
            <person name="Guillou S."/>
            <person name="Cros-Aarteil S."/>
            <person name="Calhoun S."/>
            <person name="Haridas S."/>
            <person name="Kuo A."/>
            <person name="Mondo S."/>
            <person name="Pangilinan J."/>
            <person name="Riley R."/>
            <person name="Labutti K."/>
            <person name="Andreopoulos B."/>
            <person name="Lipzen A."/>
            <person name="Chen C."/>
            <person name="Yanf M."/>
            <person name="Daum C."/>
            <person name="Ng V."/>
            <person name="Clum A."/>
            <person name="Ohm R."/>
            <person name="Martin F."/>
            <person name="Silar P."/>
            <person name="Natvig D."/>
            <person name="Lalanne C."/>
            <person name="Gautier V."/>
            <person name="Ament-Velasquez S.L."/>
            <person name="Kruys A."/>
            <person name="Hutchinson M.I."/>
            <person name="Powell A.J."/>
            <person name="Barry K."/>
            <person name="Miller A.N."/>
            <person name="Grigoriev I.V."/>
            <person name="Debuchy R."/>
            <person name="Gladieux P."/>
            <person name="Thoren M.H."/>
            <person name="Johannesson H."/>
        </authorList>
    </citation>
    <scope>NUCLEOTIDE SEQUENCE</scope>
    <source>
        <strain evidence="2">CBS 508.74</strain>
    </source>
</reference>
<dbReference type="EMBL" id="MU853358">
    <property type="protein sequence ID" value="KAK4109090.1"/>
    <property type="molecule type" value="Genomic_DNA"/>
</dbReference>
<accession>A0AAN6T8G1</accession>
<feature type="region of interest" description="Disordered" evidence="1">
    <location>
        <begin position="19"/>
        <end position="54"/>
    </location>
</feature>
<evidence type="ECO:0000256" key="1">
    <source>
        <dbReference type="SAM" id="MobiDB-lite"/>
    </source>
</evidence>